<organism evidence="2 3">
    <name type="scientific">Sesamum angolense</name>
    <dbReference type="NCBI Taxonomy" id="2727404"/>
    <lineage>
        <taxon>Eukaryota</taxon>
        <taxon>Viridiplantae</taxon>
        <taxon>Streptophyta</taxon>
        <taxon>Embryophyta</taxon>
        <taxon>Tracheophyta</taxon>
        <taxon>Spermatophyta</taxon>
        <taxon>Magnoliopsida</taxon>
        <taxon>eudicotyledons</taxon>
        <taxon>Gunneridae</taxon>
        <taxon>Pentapetalae</taxon>
        <taxon>asterids</taxon>
        <taxon>lamiids</taxon>
        <taxon>Lamiales</taxon>
        <taxon>Pedaliaceae</taxon>
        <taxon>Sesamum</taxon>
    </lineage>
</organism>
<protein>
    <submittedName>
        <fullName evidence="2">Retrovirus-related Pol polyprotein from transposon RE1</fullName>
    </submittedName>
</protein>
<dbReference type="PANTHER" id="PTHR11439:SF511">
    <property type="match status" value="1"/>
</dbReference>
<dbReference type="InterPro" id="IPR013103">
    <property type="entry name" value="RVT_2"/>
</dbReference>
<sequence>MAGSYEQEIQALEQNCTWKITPLLVGKKPIGCKWVFKTKLKADGFVERYKARWVAKGYNQVEGIDYTESLSPMAKAITVRIFLAIIVGYAWPIQQLDINNTFSHGYLDEDLYMDPPEGYNVEPGFVCKLERSLYGLKQASRQWNLEFTHKLEQYGFAQSAKDHCLFTMHTNLGQLFLLVYVDDILITGPSLSDIEGVKSYLHSLFTIKDIGGARYFLGLEIARSTSGAYLAQTKYTLDIIKDTAMLNSKATSTPFPPGLKVPLILEHSCRIHISLHVVRYLKGNPSKGFLPASNLFQLKAFCDADWASCADTRRSLSGFCIFLGDAPISWKTKKQSTVSRSTAEAEYRSMAATSTTYAPVKGAAQPTTDDVIDLELSDESEVLY</sequence>
<dbReference type="EMBL" id="JACGWL010000016">
    <property type="protein sequence ID" value="KAK4385674.1"/>
    <property type="molecule type" value="Genomic_DNA"/>
</dbReference>
<reference evidence="2" key="2">
    <citation type="journal article" date="2024" name="Plant">
        <title>Genomic evolution and insights into agronomic trait innovations of Sesamum species.</title>
        <authorList>
            <person name="Miao H."/>
            <person name="Wang L."/>
            <person name="Qu L."/>
            <person name="Liu H."/>
            <person name="Sun Y."/>
            <person name="Le M."/>
            <person name="Wang Q."/>
            <person name="Wei S."/>
            <person name="Zheng Y."/>
            <person name="Lin W."/>
            <person name="Duan Y."/>
            <person name="Cao H."/>
            <person name="Xiong S."/>
            <person name="Wang X."/>
            <person name="Wei L."/>
            <person name="Li C."/>
            <person name="Ma Q."/>
            <person name="Ju M."/>
            <person name="Zhao R."/>
            <person name="Li G."/>
            <person name="Mu C."/>
            <person name="Tian Q."/>
            <person name="Mei H."/>
            <person name="Zhang T."/>
            <person name="Gao T."/>
            <person name="Zhang H."/>
        </authorList>
    </citation>
    <scope>NUCLEOTIDE SEQUENCE</scope>
    <source>
        <strain evidence="2">K16</strain>
    </source>
</reference>
<name>A0AAE1W2Z1_9LAMI</name>
<reference evidence="2" key="1">
    <citation type="submission" date="2020-06" db="EMBL/GenBank/DDBJ databases">
        <authorList>
            <person name="Li T."/>
            <person name="Hu X."/>
            <person name="Zhang T."/>
            <person name="Song X."/>
            <person name="Zhang H."/>
            <person name="Dai N."/>
            <person name="Sheng W."/>
            <person name="Hou X."/>
            <person name="Wei L."/>
        </authorList>
    </citation>
    <scope>NUCLEOTIDE SEQUENCE</scope>
    <source>
        <strain evidence="2">K16</strain>
        <tissue evidence="2">Leaf</tissue>
    </source>
</reference>
<feature type="domain" description="Reverse transcriptase Ty1/copia-type" evidence="1">
    <location>
        <begin position="16"/>
        <end position="255"/>
    </location>
</feature>
<evidence type="ECO:0000313" key="2">
    <source>
        <dbReference type="EMBL" id="KAK4385674.1"/>
    </source>
</evidence>
<dbReference type="SUPFAM" id="SSF56672">
    <property type="entry name" value="DNA/RNA polymerases"/>
    <property type="match status" value="1"/>
</dbReference>
<dbReference type="Proteomes" id="UP001289374">
    <property type="component" value="Unassembled WGS sequence"/>
</dbReference>
<dbReference type="PANTHER" id="PTHR11439">
    <property type="entry name" value="GAG-POL-RELATED RETROTRANSPOSON"/>
    <property type="match status" value="1"/>
</dbReference>
<accession>A0AAE1W2Z1</accession>
<proteinExistence type="predicted"/>
<dbReference type="Pfam" id="PF07727">
    <property type="entry name" value="RVT_2"/>
    <property type="match status" value="1"/>
</dbReference>
<evidence type="ECO:0000313" key="3">
    <source>
        <dbReference type="Proteomes" id="UP001289374"/>
    </source>
</evidence>
<dbReference type="CDD" id="cd09272">
    <property type="entry name" value="RNase_HI_RT_Ty1"/>
    <property type="match status" value="1"/>
</dbReference>
<keyword evidence="3" id="KW-1185">Reference proteome</keyword>
<gene>
    <name evidence="2" type="ORF">Sango_2691400</name>
</gene>
<evidence type="ECO:0000259" key="1">
    <source>
        <dbReference type="Pfam" id="PF07727"/>
    </source>
</evidence>
<comment type="caution">
    <text evidence="2">The sequence shown here is derived from an EMBL/GenBank/DDBJ whole genome shotgun (WGS) entry which is preliminary data.</text>
</comment>
<dbReference type="AlphaFoldDB" id="A0AAE1W2Z1"/>
<dbReference type="InterPro" id="IPR043502">
    <property type="entry name" value="DNA/RNA_pol_sf"/>
</dbReference>